<feature type="domain" description="DUF4236" evidence="1">
    <location>
        <begin position="3"/>
        <end position="52"/>
    </location>
</feature>
<dbReference type="AlphaFoldDB" id="A0A4V1CET3"/>
<dbReference type="EMBL" id="CP039247">
    <property type="protein sequence ID" value="QCB29208.1"/>
    <property type="molecule type" value="Genomic_DNA"/>
</dbReference>
<evidence type="ECO:0000313" key="3">
    <source>
        <dbReference type="Proteomes" id="UP000296352"/>
    </source>
</evidence>
<dbReference type="OrthoDB" id="3297468at2"/>
<dbReference type="InterPro" id="IPR025330">
    <property type="entry name" value="DUF4236"/>
</dbReference>
<accession>A0A4V1CET3</accession>
<protein>
    <recommendedName>
        <fullName evidence="1">DUF4236 domain-containing protein</fullName>
    </recommendedName>
</protein>
<evidence type="ECO:0000313" key="2">
    <source>
        <dbReference type="EMBL" id="QCB29208.1"/>
    </source>
</evidence>
<keyword evidence="3" id="KW-1185">Reference proteome</keyword>
<dbReference type="Proteomes" id="UP000296352">
    <property type="component" value="Chromosome"/>
</dbReference>
<organism evidence="2 3">
    <name type="scientific">Corynebacterium endometrii</name>
    <dbReference type="NCBI Taxonomy" id="2488819"/>
    <lineage>
        <taxon>Bacteria</taxon>
        <taxon>Bacillati</taxon>
        <taxon>Actinomycetota</taxon>
        <taxon>Actinomycetes</taxon>
        <taxon>Mycobacteriales</taxon>
        <taxon>Corynebacteriaceae</taxon>
        <taxon>Corynebacterium</taxon>
    </lineage>
</organism>
<reference evidence="2 3" key="1">
    <citation type="submission" date="2019-04" db="EMBL/GenBank/DDBJ databases">
        <title>Corynebacterium endometrii sp. nov., isolated from the uterus of a cow with endometritis.</title>
        <authorList>
            <person name="Ballas P."/>
            <person name="Ruckert C."/>
            <person name="Wagener K."/>
            <person name="Drillich M."/>
            <person name="Kaempfer P."/>
            <person name="Busse H.-J."/>
            <person name="Ehling-Schulz M."/>
        </authorList>
    </citation>
    <scope>NUCLEOTIDE SEQUENCE [LARGE SCALE GENOMIC DNA]</scope>
    <source>
        <strain evidence="2 3">LMM-1653</strain>
    </source>
</reference>
<dbReference type="RefSeq" id="WP_136141829.1">
    <property type="nucleotide sequence ID" value="NZ_CP039247.1"/>
</dbReference>
<dbReference type="KEGG" id="cee:CENDO_09770"/>
<sequence>MGLTYRSRKKLGKNSWLNISGSGASASTKIGPVTINSRGGFWVNLPGGFNFRGRWR</sequence>
<evidence type="ECO:0000259" key="1">
    <source>
        <dbReference type="Pfam" id="PF14020"/>
    </source>
</evidence>
<name>A0A4V1CET3_9CORY</name>
<proteinExistence type="predicted"/>
<dbReference type="Pfam" id="PF14020">
    <property type="entry name" value="DUF4236"/>
    <property type="match status" value="1"/>
</dbReference>
<gene>
    <name evidence="2" type="ORF">CENDO_09770</name>
</gene>